<protein>
    <submittedName>
        <fullName evidence="1">Uncharacterized protein</fullName>
    </submittedName>
</protein>
<dbReference type="STRING" id="93684.SAMN05421853_101189"/>
<keyword evidence="2" id="KW-1185">Reference proteome</keyword>
<name>A0A1I5UVK6_9RHOB</name>
<dbReference type="EMBL" id="FOXV01000001">
    <property type="protein sequence ID" value="SFP99240.1"/>
    <property type="molecule type" value="Genomic_DNA"/>
</dbReference>
<proteinExistence type="predicted"/>
<dbReference type="Proteomes" id="UP000243106">
    <property type="component" value="Unassembled WGS sequence"/>
</dbReference>
<evidence type="ECO:0000313" key="1">
    <source>
        <dbReference type="EMBL" id="SFP99240.1"/>
    </source>
</evidence>
<organism evidence="1 2">
    <name type="scientific">Roseivivax halotolerans</name>
    <dbReference type="NCBI Taxonomy" id="93684"/>
    <lineage>
        <taxon>Bacteria</taxon>
        <taxon>Pseudomonadati</taxon>
        <taxon>Pseudomonadota</taxon>
        <taxon>Alphaproteobacteria</taxon>
        <taxon>Rhodobacterales</taxon>
        <taxon>Roseobacteraceae</taxon>
        <taxon>Roseivivax</taxon>
    </lineage>
</organism>
<dbReference type="AlphaFoldDB" id="A0A1I5UVK6"/>
<evidence type="ECO:0000313" key="2">
    <source>
        <dbReference type="Proteomes" id="UP000243106"/>
    </source>
</evidence>
<accession>A0A1I5UVK6</accession>
<sequence length="216" mass="23877">MTVFGAQCLRAVYGMRDCASGPSSAQAMQRDPVHHFDTALQARRAFAPEGYATLADVGLDLPLVSPYQLSCRNPDGPVLISYNHMDAPTALANRERIARDGYLPEMLFNRVLDRALALARMVRRDIYLTHAFHALPEARSAAIPARLVEESFDRITRHEIDRRPVIALGRDAARCCARFGVSHQALPHLSARGESLDTKARRLADALPQSAKRHAA</sequence>
<reference evidence="2" key="1">
    <citation type="submission" date="2016-10" db="EMBL/GenBank/DDBJ databases">
        <authorList>
            <person name="Varghese N."/>
            <person name="Submissions S."/>
        </authorList>
    </citation>
    <scope>NUCLEOTIDE SEQUENCE [LARGE SCALE GENOMIC DNA]</scope>
    <source>
        <strain evidence="2">JCM 10271</strain>
    </source>
</reference>
<gene>
    <name evidence="1" type="ORF">SAMN05421853_101189</name>
</gene>